<dbReference type="Gramene" id="Kaladp0048s0653.1.v1.1">
    <property type="protein sequence ID" value="Kaladp0048s0653.1.v1.1.CDS.1"/>
    <property type="gene ID" value="Kaladp0048s0653.v1.1"/>
</dbReference>
<name>A0A7N0TZ89_KALFE</name>
<dbReference type="EnsemblPlants" id="Kaladp0048s0653.1.v1.1">
    <property type="protein sequence ID" value="Kaladp0048s0653.1.v1.1.CDS.1"/>
    <property type="gene ID" value="Kaladp0048s0653.v1.1"/>
</dbReference>
<dbReference type="Proteomes" id="UP000594263">
    <property type="component" value="Unplaced"/>
</dbReference>
<accession>A0A7N0TZ89</accession>
<reference evidence="1" key="1">
    <citation type="submission" date="2021-01" db="UniProtKB">
        <authorList>
            <consortium name="EnsemblPlants"/>
        </authorList>
    </citation>
    <scope>IDENTIFICATION</scope>
</reference>
<dbReference type="AlphaFoldDB" id="A0A7N0TZ89"/>
<organism evidence="1 2">
    <name type="scientific">Kalanchoe fedtschenkoi</name>
    <name type="common">Lavender scallops</name>
    <name type="synonym">South American air plant</name>
    <dbReference type="NCBI Taxonomy" id="63787"/>
    <lineage>
        <taxon>Eukaryota</taxon>
        <taxon>Viridiplantae</taxon>
        <taxon>Streptophyta</taxon>
        <taxon>Embryophyta</taxon>
        <taxon>Tracheophyta</taxon>
        <taxon>Spermatophyta</taxon>
        <taxon>Magnoliopsida</taxon>
        <taxon>eudicotyledons</taxon>
        <taxon>Gunneridae</taxon>
        <taxon>Pentapetalae</taxon>
        <taxon>Saxifragales</taxon>
        <taxon>Crassulaceae</taxon>
        <taxon>Kalanchoe</taxon>
    </lineage>
</organism>
<protein>
    <submittedName>
        <fullName evidence="1">Uncharacterized protein</fullName>
    </submittedName>
</protein>
<dbReference type="OMA" id="NWDCCSF"/>
<evidence type="ECO:0000313" key="2">
    <source>
        <dbReference type="Proteomes" id="UP000594263"/>
    </source>
</evidence>
<keyword evidence="2" id="KW-1185">Reference proteome</keyword>
<evidence type="ECO:0000313" key="1">
    <source>
        <dbReference type="EnsemblPlants" id="Kaladp0048s0653.1.v1.1.CDS.1"/>
    </source>
</evidence>
<proteinExistence type="predicted"/>
<sequence>MLSLKLLRQTLADPLLLLLPHHHHNHEDQQPTPRSRKTALVLVFAPTNEAVVDTCRLASIARDIGLDLNPTPSLSHIVFSSSTSSSEKMVSFSSSLCLPYDAVPLPFPSLCSASAVHLKAFVSLANGFFKLVRVRGGGGGNGVGVGGGGEGVSNWESCGVVLYPRRGGGRVETMDGFSKAMAGAGWTLFKTTCPKYNDGGEAGRGSGVVYLYRKVEANRLRIELRNGGGGGGRLRELRLPLLDFKNAPLRILQYIVLMTDDVFCLA</sequence>